<evidence type="ECO:0000256" key="6">
    <source>
        <dbReference type="ARBA" id="ARBA00023136"/>
    </source>
</evidence>
<keyword evidence="4 9" id="KW-0256">Endoplasmic reticulum</keyword>
<name>A0A0L0NVP3_CANAR</name>
<evidence type="ECO:0000256" key="3">
    <source>
        <dbReference type="ARBA" id="ARBA00022692"/>
    </source>
</evidence>
<evidence type="ECO:0000256" key="9">
    <source>
        <dbReference type="RuleBase" id="RU362126"/>
    </source>
</evidence>
<accession>A0A0L0NVP3</accession>
<dbReference type="VEuPathDB" id="FungiDB:CJJ09_005213"/>
<dbReference type="GO" id="GO:0051082">
    <property type="term" value="F:unfolded protein binding"/>
    <property type="evidence" value="ECO:0007669"/>
    <property type="project" value="InterPro"/>
</dbReference>
<dbReference type="SUPFAM" id="SSF49899">
    <property type="entry name" value="Concanavalin A-like lectins/glucanases"/>
    <property type="match status" value="2"/>
</dbReference>
<dbReference type="PROSITE" id="PS00804">
    <property type="entry name" value="CALRETICULIN_2"/>
    <property type="match status" value="1"/>
</dbReference>
<dbReference type="Gene3D" id="2.60.120.200">
    <property type="match status" value="1"/>
</dbReference>
<dbReference type="GO" id="GO:0005789">
    <property type="term" value="C:endoplasmic reticulum membrane"/>
    <property type="evidence" value="ECO:0007669"/>
    <property type="project" value="UniProtKB-SubCell"/>
</dbReference>
<organism evidence="11 12">
    <name type="scientific">Candidozyma auris</name>
    <name type="common">Yeast</name>
    <name type="synonym">Candida auris</name>
    <dbReference type="NCBI Taxonomy" id="498019"/>
    <lineage>
        <taxon>Eukaryota</taxon>
        <taxon>Fungi</taxon>
        <taxon>Dikarya</taxon>
        <taxon>Ascomycota</taxon>
        <taxon>Saccharomycotina</taxon>
        <taxon>Pichiomycetes</taxon>
        <taxon>Metschnikowiaceae</taxon>
        <taxon>Candidozyma</taxon>
    </lineage>
</organism>
<keyword evidence="5 9" id="KW-1133">Transmembrane helix</keyword>
<reference evidence="12" key="1">
    <citation type="journal article" date="2015" name="BMC Genomics">
        <title>Draft genome of a commonly misdiagnosed multidrug resistant pathogen Candida auris.</title>
        <authorList>
            <person name="Chatterjee S."/>
            <person name="Alampalli S.V."/>
            <person name="Nageshan R.K."/>
            <person name="Chettiar S.T."/>
            <person name="Joshi S."/>
            <person name="Tatu U.S."/>
        </authorList>
    </citation>
    <scope>NUCLEOTIDE SEQUENCE [LARGE SCALE GENOMIC DNA]</scope>
    <source>
        <strain evidence="12">6684</strain>
    </source>
</reference>
<dbReference type="InterPro" id="IPR001580">
    <property type="entry name" value="Calret/calnex"/>
</dbReference>
<dbReference type="PANTHER" id="PTHR11073">
    <property type="entry name" value="CALRETICULIN AND CALNEXIN"/>
    <property type="match status" value="1"/>
</dbReference>
<feature type="chain" id="PRO_5005394204" description="Calnexin" evidence="9">
    <location>
        <begin position="19"/>
        <end position="595"/>
    </location>
</feature>
<dbReference type="VEuPathDB" id="FungiDB:QG37_05008"/>
<dbReference type="InterPro" id="IPR013320">
    <property type="entry name" value="ConA-like_dom_sf"/>
</dbReference>
<dbReference type="AlphaFoldDB" id="A0A0L0NVP3"/>
<dbReference type="Pfam" id="PF00262">
    <property type="entry name" value="Calreticulin"/>
    <property type="match status" value="1"/>
</dbReference>
<comment type="caution">
    <text evidence="11">The sequence shown here is derived from an EMBL/GenBank/DDBJ whole genome shotgun (WGS) entry which is preliminary data.</text>
</comment>
<evidence type="ECO:0000256" key="4">
    <source>
        <dbReference type="ARBA" id="ARBA00022824"/>
    </source>
</evidence>
<evidence type="ECO:0000256" key="5">
    <source>
        <dbReference type="ARBA" id="ARBA00022989"/>
    </source>
</evidence>
<evidence type="ECO:0000313" key="12">
    <source>
        <dbReference type="Proteomes" id="UP000037122"/>
    </source>
</evidence>
<dbReference type="Proteomes" id="UP000037122">
    <property type="component" value="Unassembled WGS sequence"/>
</dbReference>
<feature type="region of interest" description="Disordered" evidence="10">
    <location>
        <begin position="555"/>
        <end position="595"/>
    </location>
</feature>
<feature type="compositionally biased region" description="Basic and acidic residues" evidence="10">
    <location>
        <begin position="582"/>
        <end position="595"/>
    </location>
</feature>
<dbReference type="PRINTS" id="PR00626">
    <property type="entry name" value="CALRETICULIN"/>
</dbReference>
<dbReference type="GO" id="GO:0036503">
    <property type="term" value="P:ERAD pathway"/>
    <property type="evidence" value="ECO:0007669"/>
    <property type="project" value="TreeGrafter"/>
</dbReference>
<evidence type="ECO:0000256" key="10">
    <source>
        <dbReference type="SAM" id="MobiDB-lite"/>
    </source>
</evidence>
<dbReference type="GO" id="GO:0006457">
    <property type="term" value="P:protein folding"/>
    <property type="evidence" value="ECO:0007669"/>
    <property type="project" value="InterPro"/>
</dbReference>
<dbReference type="VEuPathDB" id="FungiDB:CJI97_004270"/>
<dbReference type="SUPFAM" id="SSF63887">
    <property type="entry name" value="P-domain of calnexin/calreticulin"/>
    <property type="match status" value="1"/>
</dbReference>
<keyword evidence="9" id="KW-0732">Signal</keyword>
<proteinExistence type="inferred from homology"/>
<evidence type="ECO:0000256" key="7">
    <source>
        <dbReference type="ARBA" id="ARBA00023186"/>
    </source>
</evidence>
<evidence type="ECO:0000256" key="1">
    <source>
        <dbReference type="ARBA" id="ARBA00004389"/>
    </source>
</evidence>
<dbReference type="InterPro" id="IPR018124">
    <property type="entry name" value="Calret/calnex_CS"/>
</dbReference>
<protein>
    <recommendedName>
        <fullName evidence="13">Calnexin</fullName>
    </recommendedName>
</protein>
<feature type="disulfide bond" evidence="8">
    <location>
        <begin position="123"/>
        <end position="155"/>
    </location>
</feature>
<keyword evidence="8" id="KW-1015">Disulfide bond</keyword>
<dbReference type="PANTHER" id="PTHR11073:SF1">
    <property type="entry name" value="CALNEXIN 14D-RELATED"/>
    <property type="match status" value="1"/>
</dbReference>
<feature type="signal peptide" evidence="9">
    <location>
        <begin position="1"/>
        <end position="18"/>
    </location>
</feature>
<sequence length="595" mass="67405">MSLKVLAFLVALLVPISAEQFAPFDQARLSNESFLEQFQYASLKESGWIPSESYKSGQADYTGKWKLANNSKYAAFENEKGLLMMKEAAYYAISKKLPKTYVRGDKDDLVVQFEVKFQEGVSCTGGYIKLLSEGTVEDEFSDRTPFEVMFGPDICGSESKVHFIIKKRDAETGEIVEHRIKKPPMARNHVLTNLYTLVFRSDGSTEIRLNGEVIKAGNPLKTAKFMDPPLTEPEFIEDKDAKKPEDWDDRFFIDDPNAVKPDDWDEVYGRPWIPDPSIEKPEGWNDDETIPSEIPNPKASKPNEWIDELDGEWEVPMIPNPECLHGCGKWDPPQIPNPKYKGIWVPPQIENPNYLGVWRVPKIKNPRYGQDDNTHLIGPVDALGFELWSMTQGVLFTNIYLGKSISEAERIGNETFVPKTELEWKNYHATKPKPKHDAKPPPPTFEDYLEDDTESIFDEGMELIRQFYKGLYDDALDYWHSFQNDPALAISENPVYFIIFCVIGLVGFVVCFAAINVVLFLLLRAKGEPTRKAQPVSNEQSELRSESDLLRNNGVSAKGTLATDNLNDLEPNATATGTGLLERGELRKREGKKGE</sequence>
<dbReference type="Gene3D" id="2.10.250.10">
    <property type="entry name" value="Calreticulin/calnexin, P domain"/>
    <property type="match status" value="1"/>
</dbReference>
<dbReference type="GO" id="GO:0005509">
    <property type="term" value="F:calcium ion binding"/>
    <property type="evidence" value="ECO:0007669"/>
    <property type="project" value="InterPro"/>
</dbReference>
<dbReference type="EMBL" id="LGST01000034">
    <property type="protein sequence ID" value="KND98241.1"/>
    <property type="molecule type" value="Genomic_DNA"/>
</dbReference>
<gene>
    <name evidence="11" type="ORF">QG37_05008</name>
</gene>
<dbReference type="VEuPathDB" id="FungiDB:CJI96_0005235"/>
<dbReference type="InterPro" id="IPR009033">
    <property type="entry name" value="Calreticulin/calnexin_P_dom_sf"/>
</dbReference>
<dbReference type="VEuPathDB" id="FungiDB:B9J08_004206"/>
<evidence type="ECO:0008006" key="13">
    <source>
        <dbReference type="Google" id="ProtNLM"/>
    </source>
</evidence>
<evidence type="ECO:0000313" key="11">
    <source>
        <dbReference type="EMBL" id="KND98241.1"/>
    </source>
</evidence>
<evidence type="ECO:0000256" key="8">
    <source>
        <dbReference type="PIRSR" id="PIRSR601580-3"/>
    </source>
</evidence>
<keyword evidence="3 9" id="KW-0812">Transmembrane</keyword>
<evidence type="ECO:0000256" key="2">
    <source>
        <dbReference type="ARBA" id="ARBA00010983"/>
    </source>
</evidence>
<comment type="similarity">
    <text evidence="2 9">Belongs to the calreticulin family.</text>
</comment>
<keyword evidence="7 9" id="KW-0143">Chaperone</keyword>
<feature type="transmembrane region" description="Helical" evidence="9">
    <location>
        <begin position="495"/>
        <end position="523"/>
    </location>
</feature>
<keyword evidence="6 9" id="KW-0472">Membrane</keyword>
<dbReference type="VEuPathDB" id="FungiDB:CJJ07_004343"/>
<comment type="subcellular location">
    <subcellularLocation>
        <location evidence="1">Endoplasmic reticulum membrane</location>
        <topology evidence="1">Single-pass membrane protein</topology>
    </subcellularLocation>
</comment>